<dbReference type="InterPro" id="IPR028082">
    <property type="entry name" value="Peripla_BP_I"/>
</dbReference>
<dbReference type="SUPFAM" id="SSF90112">
    <property type="entry name" value="Neurotransmitter-gated ion-channel transmembrane pore"/>
    <property type="match status" value="1"/>
</dbReference>
<dbReference type="PANTHER" id="PTHR47151:SF2">
    <property type="entry name" value="AMINO ACID BINDING PROTEIN"/>
    <property type="match status" value="1"/>
</dbReference>
<comment type="subcellular location">
    <subcellularLocation>
        <location evidence="1">Membrane</location>
        <topology evidence="1">Multi-pass membrane protein</topology>
    </subcellularLocation>
</comment>
<comment type="caution">
    <text evidence="6">The sequence shown here is derived from an EMBL/GenBank/DDBJ whole genome shotgun (WGS) entry which is preliminary data.</text>
</comment>
<keyword evidence="4" id="KW-0472">Membrane</keyword>
<evidence type="ECO:0000313" key="7">
    <source>
        <dbReference type="Proteomes" id="UP001162802"/>
    </source>
</evidence>
<keyword evidence="7" id="KW-1185">Reference proteome</keyword>
<evidence type="ECO:0000313" key="6">
    <source>
        <dbReference type="EMBL" id="MCJ1961417.1"/>
    </source>
</evidence>
<accession>A0ABT0AE01</accession>
<keyword evidence="4" id="KW-0812">Transmembrane</keyword>
<dbReference type="Gene3D" id="1.20.58.390">
    <property type="entry name" value="Neurotransmitter-gated ion-channel transmembrane domain"/>
    <property type="match status" value="1"/>
</dbReference>
<reference evidence="6" key="1">
    <citation type="submission" date="2022-03" db="EMBL/GenBank/DDBJ databases">
        <title>Identification of a novel bacterium isolated from mangrove sediments.</title>
        <authorList>
            <person name="Pan X."/>
        </authorList>
    </citation>
    <scope>NUCLEOTIDE SEQUENCE</scope>
    <source>
        <strain evidence="6">B2637</strain>
    </source>
</reference>
<feature type="transmembrane region" description="Helical" evidence="4">
    <location>
        <begin position="659"/>
        <end position="678"/>
    </location>
</feature>
<dbReference type="InterPro" id="IPR036719">
    <property type="entry name" value="Neuro-gated_channel_TM_sf"/>
</dbReference>
<dbReference type="Proteomes" id="UP001162802">
    <property type="component" value="Unassembled WGS sequence"/>
</dbReference>
<evidence type="ECO:0000256" key="4">
    <source>
        <dbReference type="SAM" id="Phobius"/>
    </source>
</evidence>
<feature type="domain" description="Leucine-binding protein" evidence="5">
    <location>
        <begin position="26"/>
        <end position="352"/>
    </location>
</feature>
<keyword evidence="3" id="KW-0732">Signal</keyword>
<keyword evidence="4" id="KW-1133">Transmembrane helix</keyword>
<evidence type="ECO:0000256" key="2">
    <source>
        <dbReference type="ARBA" id="ARBA00010062"/>
    </source>
</evidence>
<evidence type="ECO:0000256" key="3">
    <source>
        <dbReference type="ARBA" id="ARBA00022729"/>
    </source>
</evidence>
<dbReference type="InterPro" id="IPR028081">
    <property type="entry name" value="Leu-bd"/>
</dbReference>
<dbReference type="RefSeq" id="WP_243800478.1">
    <property type="nucleotide sequence ID" value="NZ_JALHAT010000020.1"/>
</dbReference>
<protein>
    <submittedName>
        <fullName evidence="6">ABC transporter substrate-binding protein</fullName>
    </submittedName>
</protein>
<feature type="transmembrane region" description="Helical" evidence="4">
    <location>
        <begin position="723"/>
        <end position="744"/>
    </location>
</feature>
<evidence type="ECO:0000256" key="1">
    <source>
        <dbReference type="ARBA" id="ARBA00004141"/>
    </source>
</evidence>
<dbReference type="InterPro" id="IPR036734">
    <property type="entry name" value="Neur_chan_lig-bd_sf"/>
</dbReference>
<dbReference type="Pfam" id="PF13458">
    <property type="entry name" value="Peripla_BP_6"/>
    <property type="match status" value="1"/>
</dbReference>
<gene>
    <name evidence="6" type="ORF">MTR65_12055</name>
</gene>
<dbReference type="InterPro" id="IPR038050">
    <property type="entry name" value="Neuro_actylchol_rec"/>
</dbReference>
<proteinExistence type="inferred from homology"/>
<dbReference type="EMBL" id="JALHAT010000020">
    <property type="protein sequence ID" value="MCJ1961417.1"/>
    <property type="molecule type" value="Genomic_DNA"/>
</dbReference>
<dbReference type="SUPFAM" id="SSF53822">
    <property type="entry name" value="Periplasmic binding protein-like I"/>
    <property type="match status" value="1"/>
</dbReference>
<sequence length="749" mass="81794">MLALVLLLLTGVAGIAAFLFGRPAPVCIALANSLTGPSSSAGQESLSAARIALAQANAAGGVAGRRIELKLFDDTSTAKGARGVVREIAASDCVGVLGHYLSTASLAAGPGYRAARIPALTGTSFVDELTRDNAWYFRAQTTASGQGRSIAEYLAVFQARAPVELVTSSDSFGQSFQQGFTGAYEAANYRLWTFDTIPGLRASSSHALAQRIARRGDAGMIVIGTGADHMADMLMALRRNGITNMVIAAGGAGGPEFLERFKDEPEERREPGYFSRNLSAASPLIFDSAGEQAQALSRRYREETGRVPSWVAAGSYDATRMMIEAIRRAGIASRTDTLQADRARVRQALAKMISPATGVEGLTRPLYFDPQRNIPGPTRMGTFVFGRFATSPQQMIPIERPDLLDIGDLIERGDVVRIGARHYWRQRVVYTGIDLNTIDRVDIRNGTFTADLNLWMRFVGDDTPTQIEFPALADPDLFDASDPRETSAYKLPPGFARPLGVGPEDTLTYRLFRISGDFRFDFNLHDYPFDRQELLIRFQNNRQRSDLVTYVIDTAGLRLAKVDTIAPARLDPYGGLEQWSQKGMRYFVDSRSTTSTLGNPLRFQDNAAITYAGFNAAILLERDYAIYILKTLTPLLLLVLVVFATLILPTNLFRERINIPITAILTSAVLLLSLNSQLPAVGYTVAIEYIFYAFFAVCLGAMLVGISHDALMIKDRPEDAARLAKAGSILYIATVVAIIAFIAWRYGHG</sequence>
<feature type="transmembrane region" description="Helical" evidence="4">
    <location>
        <begin position="690"/>
        <end position="711"/>
    </location>
</feature>
<feature type="transmembrane region" description="Helical" evidence="4">
    <location>
        <begin position="624"/>
        <end position="647"/>
    </location>
</feature>
<dbReference type="PANTHER" id="PTHR47151">
    <property type="entry name" value="LEU/ILE/VAL-BINDING ABC TRANSPORTER SUBUNIT"/>
    <property type="match status" value="1"/>
</dbReference>
<name>A0ABT0AE01_9SPHN</name>
<dbReference type="Gene3D" id="2.70.170.10">
    <property type="entry name" value="Neurotransmitter-gated ion-channel ligand-binding domain"/>
    <property type="match status" value="1"/>
</dbReference>
<comment type="similarity">
    <text evidence="2">Belongs to the leucine-binding protein family.</text>
</comment>
<organism evidence="6 7">
    <name type="scientific">Novosphingobium mangrovi</name>
    <name type="common">ex Hu et al. 2023</name>
    <dbReference type="NCBI Taxonomy" id="2930094"/>
    <lineage>
        <taxon>Bacteria</taxon>
        <taxon>Pseudomonadati</taxon>
        <taxon>Pseudomonadota</taxon>
        <taxon>Alphaproteobacteria</taxon>
        <taxon>Sphingomonadales</taxon>
        <taxon>Sphingomonadaceae</taxon>
        <taxon>Novosphingobium</taxon>
    </lineage>
</organism>
<evidence type="ECO:0000259" key="5">
    <source>
        <dbReference type="Pfam" id="PF13458"/>
    </source>
</evidence>
<dbReference type="Gene3D" id="3.40.50.2300">
    <property type="match status" value="2"/>
</dbReference>